<sequence>CHTPPQRQRVAAQRHRPTTAPRRRAPTVRFWDGGVRLRTAPASRGAARQPAQARSARLSTIVSTTESAILVRHPEVRIFIGMGWRLARSRS</sequence>
<proteinExistence type="predicted"/>
<accession>A0A6J4MB19</accession>
<feature type="region of interest" description="Disordered" evidence="1">
    <location>
        <begin position="1"/>
        <end position="24"/>
    </location>
</feature>
<dbReference type="AlphaFoldDB" id="A0A6J4MB19"/>
<evidence type="ECO:0000313" key="2">
    <source>
        <dbReference type="EMBL" id="CAA9353049.1"/>
    </source>
</evidence>
<name>A0A6J4MB19_9BACT</name>
<gene>
    <name evidence="2" type="ORF">AVDCRST_MAG11-3635</name>
</gene>
<dbReference type="EMBL" id="CADCTU010000779">
    <property type="protein sequence ID" value="CAA9353049.1"/>
    <property type="molecule type" value="Genomic_DNA"/>
</dbReference>
<feature type="compositionally biased region" description="Basic residues" evidence="1">
    <location>
        <begin position="12"/>
        <end position="24"/>
    </location>
</feature>
<protein>
    <submittedName>
        <fullName evidence="2">Uncharacterized protein</fullName>
    </submittedName>
</protein>
<feature type="non-terminal residue" evidence="2">
    <location>
        <position position="91"/>
    </location>
</feature>
<reference evidence="2" key="1">
    <citation type="submission" date="2020-02" db="EMBL/GenBank/DDBJ databases">
        <authorList>
            <person name="Meier V. D."/>
        </authorList>
    </citation>
    <scope>NUCLEOTIDE SEQUENCE</scope>
    <source>
        <strain evidence="2">AVDCRST_MAG11</strain>
    </source>
</reference>
<feature type="non-terminal residue" evidence="2">
    <location>
        <position position="1"/>
    </location>
</feature>
<organism evidence="2">
    <name type="scientific">uncultured Gemmatimonadaceae bacterium</name>
    <dbReference type="NCBI Taxonomy" id="246130"/>
    <lineage>
        <taxon>Bacteria</taxon>
        <taxon>Pseudomonadati</taxon>
        <taxon>Gemmatimonadota</taxon>
        <taxon>Gemmatimonadia</taxon>
        <taxon>Gemmatimonadales</taxon>
        <taxon>Gemmatimonadaceae</taxon>
        <taxon>environmental samples</taxon>
    </lineage>
</organism>
<evidence type="ECO:0000256" key="1">
    <source>
        <dbReference type="SAM" id="MobiDB-lite"/>
    </source>
</evidence>